<organism evidence="8">
    <name type="scientific">Magallana gigas</name>
    <name type="common">Pacific oyster</name>
    <name type="synonym">Crassostrea gigas</name>
    <dbReference type="NCBI Taxonomy" id="29159"/>
    <lineage>
        <taxon>Eukaryota</taxon>
        <taxon>Metazoa</taxon>
        <taxon>Spiralia</taxon>
        <taxon>Lophotrochozoa</taxon>
        <taxon>Mollusca</taxon>
        <taxon>Bivalvia</taxon>
        <taxon>Autobranchia</taxon>
        <taxon>Pteriomorphia</taxon>
        <taxon>Ostreida</taxon>
        <taxon>Ostreoidea</taxon>
        <taxon>Ostreidae</taxon>
        <taxon>Magallana</taxon>
    </lineage>
</organism>
<evidence type="ECO:0000256" key="3">
    <source>
        <dbReference type="ARBA" id="ARBA00022741"/>
    </source>
</evidence>
<dbReference type="GO" id="GO:0006641">
    <property type="term" value="P:triglyceride metabolic process"/>
    <property type="evidence" value="ECO:0007669"/>
    <property type="project" value="TreeGrafter"/>
</dbReference>
<evidence type="ECO:0000259" key="6">
    <source>
        <dbReference type="Pfam" id="PF00370"/>
    </source>
</evidence>
<dbReference type="PANTHER" id="PTHR10196:SF68">
    <property type="entry name" value="GLYCEROL KINASE 5-RELATED"/>
    <property type="match status" value="1"/>
</dbReference>
<accession>K1Q497</accession>
<name>K1Q497_MAGGI</name>
<dbReference type="InParanoid" id="K1Q497"/>
<proteinExistence type="inferred from homology"/>
<dbReference type="FunFam" id="3.30.420.40:FF:000102">
    <property type="entry name" value="Putative glycerol kinase 5"/>
    <property type="match status" value="1"/>
</dbReference>
<evidence type="ECO:0000256" key="1">
    <source>
        <dbReference type="ARBA" id="ARBA00009156"/>
    </source>
</evidence>
<keyword evidence="3" id="KW-0547">Nucleotide-binding</keyword>
<dbReference type="FunCoup" id="K1Q497">
    <property type="interactions" value="313"/>
</dbReference>
<evidence type="ECO:0000313" key="8">
    <source>
        <dbReference type="EMBL" id="EKC26214.1"/>
    </source>
</evidence>
<dbReference type="InterPro" id="IPR018484">
    <property type="entry name" value="FGGY_N"/>
</dbReference>
<dbReference type="SUPFAM" id="SSF53067">
    <property type="entry name" value="Actin-like ATPase domain"/>
    <property type="match status" value="2"/>
</dbReference>
<dbReference type="GO" id="GO:0005739">
    <property type="term" value="C:mitochondrion"/>
    <property type="evidence" value="ECO:0007669"/>
    <property type="project" value="TreeGrafter"/>
</dbReference>
<dbReference type="Gene3D" id="3.30.420.40">
    <property type="match status" value="3"/>
</dbReference>
<dbReference type="GO" id="GO:0006071">
    <property type="term" value="P:glycerol metabolic process"/>
    <property type="evidence" value="ECO:0007669"/>
    <property type="project" value="TreeGrafter"/>
</dbReference>
<feature type="domain" description="Carbohydrate kinase FGGY C-terminal" evidence="7">
    <location>
        <begin position="421"/>
        <end position="498"/>
    </location>
</feature>
<dbReference type="InterPro" id="IPR018485">
    <property type="entry name" value="FGGY_C"/>
</dbReference>
<dbReference type="Pfam" id="PF02782">
    <property type="entry name" value="FGGY_C"/>
    <property type="match status" value="1"/>
</dbReference>
<dbReference type="GO" id="GO:0005524">
    <property type="term" value="F:ATP binding"/>
    <property type="evidence" value="ECO:0007669"/>
    <property type="project" value="UniProtKB-KW"/>
</dbReference>
<dbReference type="InterPro" id="IPR000577">
    <property type="entry name" value="Carb_kinase_FGGY"/>
</dbReference>
<dbReference type="HOGENOM" id="CLU_009281_2_3_1"/>
<keyword evidence="2" id="KW-0808">Transferase</keyword>
<dbReference type="GO" id="GO:0016301">
    <property type="term" value="F:kinase activity"/>
    <property type="evidence" value="ECO:0007669"/>
    <property type="project" value="UniProtKB-KW"/>
</dbReference>
<protein>
    <submittedName>
        <fullName evidence="8">Putative glycerol kinase 5</fullName>
    </submittedName>
</protein>
<dbReference type="InterPro" id="IPR037444">
    <property type="entry name" value="GK5"/>
</dbReference>
<gene>
    <name evidence="8" type="ORF">CGI_10011769</name>
</gene>
<dbReference type="PANTHER" id="PTHR10196">
    <property type="entry name" value="SUGAR KINASE"/>
    <property type="match status" value="1"/>
</dbReference>
<keyword evidence="4 8" id="KW-0418">Kinase</keyword>
<comment type="similarity">
    <text evidence="1">Belongs to the FGGY kinase family.</text>
</comment>
<dbReference type="PIRSF" id="PIRSF000538">
    <property type="entry name" value="GlpK"/>
    <property type="match status" value="1"/>
</dbReference>
<dbReference type="EMBL" id="JH818362">
    <property type="protein sequence ID" value="EKC26214.1"/>
    <property type="molecule type" value="Genomic_DNA"/>
</dbReference>
<dbReference type="AlphaFoldDB" id="K1Q497"/>
<dbReference type="CDD" id="cd07793">
    <property type="entry name" value="ASKHA_NBD_FGGY_GK5-like"/>
    <property type="match status" value="1"/>
</dbReference>
<evidence type="ECO:0000256" key="4">
    <source>
        <dbReference type="ARBA" id="ARBA00022777"/>
    </source>
</evidence>
<dbReference type="Pfam" id="PF00370">
    <property type="entry name" value="FGGY_N"/>
    <property type="match status" value="1"/>
</dbReference>
<sequence>MAGKCKLYDVNFRRGHVTPSIGLLSAEVSNWKARKVLRMDSPTADDDSAGEGADSREKFVLAVDIGTTSLRSHVYTKQGNIKGASSKRIQLLHPKPGWVEMEPDVLVKQVIDSIKEAIRAAGITAHDIACMGITTQRNTFLTWDRVTGKPFHNFITWQDLRSRDIVKGWNNSFRMKFLNGGSSVLHMLTKQKRFLSASVLKFMSQQVTMRLIWVLENVEELKAKLAVHEVSLGCIETWLLYRLTREKLVATDYSCASGTGLFDPYQFEWSTIVCNLLNIPMEILPEIRDTSGDFGSTDPTIFGASIPITAVVSDQTGALFGECCFEVGDIKCTMGTGTFIDLNCGSSPHASVAGLYPIVGWKIGKEITYVAEGSITDTGSLIEWAKSMGFIDDVSDTAKIAESVPDSDGVYFVGAFSGLQAHVVRAILENLAFRVKVLYETILSETRIPLSHIRANGGVCNNDFLMQLIADFTNQTIDRAKQRANMTSLGVAFLAGLAKEVWKNKAELREIRESETVFVAEKDVWSRYKDRFVHWEKAVIRSREWYN</sequence>
<keyword evidence="5" id="KW-0067">ATP-binding</keyword>
<reference evidence="8" key="1">
    <citation type="journal article" date="2012" name="Nature">
        <title>The oyster genome reveals stress adaptation and complexity of shell formation.</title>
        <authorList>
            <person name="Zhang G."/>
            <person name="Fang X."/>
            <person name="Guo X."/>
            <person name="Li L."/>
            <person name="Luo R."/>
            <person name="Xu F."/>
            <person name="Yang P."/>
            <person name="Zhang L."/>
            <person name="Wang X."/>
            <person name="Qi H."/>
            <person name="Xiong Z."/>
            <person name="Que H."/>
            <person name="Xie Y."/>
            <person name="Holland P.W."/>
            <person name="Paps J."/>
            <person name="Zhu Y."/>
            <person name="Wu F."/>
            <person name="Chen Y."/>
            <person name="Wang J."/>
            <person name="Peng C."/>
            <person name="Meng J."/>
            <person name="Yang L."/>
            <person name="Liu J."/>
            <person name="Wen B."/>
            <person name="Zhang N."/>
            <person name="Huang Z."/>
            <person name="Zhu Q."/>
            <person name="Feng Y."/>
            <person name="Mount A."/>
            <person name="Hedgecock D."/>
            <person name="Xu Z."/>
            <person name="Liu Y."/>
            <person name="Domazet-Loso T."/>
            <person name="Du Y."/>
            <person name="Sun X."/>
            <person name="Zhang S."/>
            <person name="Liu B."/>
            <person name="Cheng P."/>
            <person name="Jiang X."/>
            <person name="Li J."/>
            <person name="Fan D."/>
            <person name="Wang W."/>
            <person name="Fu W."/>
            <person name="Wang T."/>
            <person name="Wang B."/>
            <person name="Zhang J."/>
            <person name="Peng Z."/>
            <person name="Li Y."/>
            <person name="Li N."/>
            <person name="Wang J."/>
            <person name="Chen M."/>
            <person name="He Y."/>
            <person name="Tan F."/>
            <person name="Song X."/>
            <person name="Zheng Q."/>
            <person name="Huang R."/>
            <person name="Yang H."/>
            <person name="Du X."/>
            <person name="Chen L."/>
            <person name="Yang M."/>
            <person name="Gaffney P.M."/>
            <person name="Wang S."/>
            <person name="Luo L."/>
            <person name="She Z."/>
            <person name="Ming Y."/>
            <person name="Huang W."/>
            <person name="Zhang S."/>
            <person name="Huang B."/>
            <person name="Zhang Y."/>
            <person name="Qu T."/>
            <person name="Ni P."/>
            <person name="Miao G."/>
            <person name="Wang J."/>
            <person name="Wang Q."/>
            <person name="Steinberg C.E."/>
            <person name="Wang H."/>
            <person name="Li N."/>
            <person name="Qian L."/>
            <person name="Zhang G."/>
            <person name="Li Y."/>
            <person name="Yang H."/>
            <person name="Liu X."/>
            <person name="Wang J."/>
            <person name="Yin Y."/>
            <person name="Wang J."/>
        </authorList>
    </citation>
    <scope>NUCLEOTIDE SEQUENCE [LARGE SCALE GENOMIC DNA]</scope>
    <source>
        <strain evidence="8">05x7-T-G4-1.051#20</strain>
    </source>
</reference>
<dbReference type="GO" id="GO:0046167">
    <property type="term" value="P:glycerol-3-phosphate biosynthetic process"/>
    <property type="evidence" value="ECO:0007669"/>
    <property type="project" value="TreeGrafter"/>
</dbReference>
<evidence type="ECO:0000256" key="2">
    <source>
        <dbReference type="ARBA" id="ARBA00022679"/>
    </source>
</evidence>
<dbReference type="InterPro" id="IPR043129">
    <property type="entry name" value="ATPase_NBD"/>
</dbReference>
<feature type="domain" description="Carbohydrate kinase FGGY N-terminal" evidence="6">
    <location>
        <begin position="60"/>
        <end position="321"/>
    </location>
</feature>
<evidence type="ECO:0000256" key="5">
    <source>
        <dbReference type="ARBA" id="ARBA00022840"/>
    </source>
</evidence>
<evidence type="ECO:0000259" key="7">
    <source>
        <dbReference type="Pfam" id="PF02782"/>
    </source>
</evidence>